<keyword evidence="2" id="KW-0472">Membrane</keyword>
<dbReference type="EMBL" id="NWBP01000025">
    <property type="protein sequence ID" value="PCC82430.1"/>
    <property type="molecule type" value="Genomic_DNA"/>
</dbReference>
<evidence type="ECO:0000256" key="1">
    <source>
        <dbReference type="SAM" id="MobiDB-lite"/>
    </source>
</evidence>
<evidence type="ECO:0000313" key="3">
    <source>
        <dbReference type="EMBL" id="PCC82430.1"/>
    </source>
</evidence>
<sequence length="65" mass="6391">MALETDSLNKRTLGPAVGSTVVGIALGVITIIGIAQFSNADAVPSDGAVSASDAVMGGPEYGSRN</sequence>
<evidence type="ECO:0000256" key="2">
    <source>
        <dbReference type="SAM" id="Phobius"/>
    </source>
</evidence>
<dbReference type="AlphaFoldDB" id="A0A2A4AJG2"/>
<dbReference type="Pfam" id="PF11021">
    <property type="entry name" value="DUF2613"/>
    <property type="match status" value="1"/>
</dbReference>
<comment type="caution">
    <text evidence="3">The sequence shown here is derived from an EMBL/GenBank/DDBJ whole genome shotgun (WGS) entry which is preliminary data.</text>
</comment>
<accession>A0A2A4AJG2</accession>
<name>A0A2A4AJG2_9CORY</name>
<gene>
    <name evidence="3" type="ORF">COM45_09010</name>
</gene>
<reference evidence="3 4" key="1">
    <citation type="submission" date="2017-09" db="EMBL/GenBank/DDBJ databases">
        <title>Draft Genome Sequence of Corynebacterium accolens AH4003.</title>
        <authorList>
            <person name="Chen Y."/>
            <person name="Oosthuysen W.F."/>
            <person name="Kelley S."/>
            <person name="Horswill A."/>
        </authorList>
    </citation>
    <scope>NUCLEOTIDE SEQUENCE [LARGE SCALE GENOMIC DNA]</scope>
    <source>
        <strain evidence="3 4">AH4003</strain>
    </source>
</reference>
<proteinExistence type="predicted"/>
<keyword evidence="2" id="KW-0812">Transmembrane</keyword>
<feature type="region of interest" description="Disordered" evidence="1">
    <location>
        <begin position="43"/>
        <end position="65"/>
    </location>
</feature>
<dbReference type="InterPro" id="IPR022566">
    <property type="entry name" value="DUF2613"/>
</dbReference>
<protein>
    <submittedName>
        <fullName evidence="3">DUF2613 domain-containing protein</fullName>
    </submittedName>
</protein>
<evidence type="ECO:0000313" key="4">
    <source>
        <dbReference type="Proteomes" id="UP000218690"/>
    </source>
</evidence>
<organism evidence="3 4">
    <name type="scientific">Corynebacterium accolens</name>
    <dbReference type="NCBI Taxonomy" id="38284"/>
    <lineage>
        <taxon>Bacteria</taxon>
        <taxon>Bacillati</taxon>
        <taxon>Actinomycetota</taxon>
        <taxon>Actinomycetes</taxon>
        <taxon>Mycobacteriales</taxon>
        <taxon>Corynebacteriaceae</taxon>
        <taxon>Corynebacterium</taxon>
    </lineage>
</organism>
<dbReference type="Proteomes" id="UP000218690">
    <property type="component" value="Unassembled WGS sequence"/>
</dbReference>
<feature type="transmembrane region" description="Helical" evidence="2">
    <location>
        <begin position="12"/>
        <end position="35"/>
    </location>
</feature>
<keyword evidence="2" id="KW-1133">Transmembrane helix</keyword>